<dbReference type="InterPro" id="IPR040309">
    <property type="entry name" value="Naf1"/>
</dbReference>
<keyword evidence="9" id="KW-1185">Reference proteome</keyword>
<evidence type="ECO:0000256" key="4">
    <source>
        <dbReference type="ARBA" id="ARBA00022553"/>
    </source>
</evidence>
<dbReference type="GO" id="GO:0005634">
    <property type="term" value="C:nucleus"/>
    <property type="evidence" value="ECO:0007669"/>
    <property type="project" value="UniProtKB-SubCell"/>
</dbReference>
<feature type="region of interest" description="Disordered" evidence="7">
    <location>
        <begin position="549"/>
        <end position="644"/>
    </location>
</feature>
<dbReference type="Proteomes" id="UP000827284">
    <property type="component" value="Unassembled WGS sequence"/>
</dbReference>
<evidence type="ECO:0000256" key="6">
    <source>
        <dbReference type="ARBA" id="ARBA00023242"/>
    </source>
</evidence>
<keyword evidence="8" id="KW-0687">Ribonucleoprotein</keyword>
<dbReference type="EMBL" id="BQFW01000008">
    <property type="protein sequence ID" value="GJJ73904.1"/>
    <property type="molecule type" value="Genomic_DNA"/>
</dbReference>
<dbReference type="PANTHER" id="PTHR31633">
    <property type="entry name" value="H/ACA RIBONUCLEOPROTEIN COMPLEX NON-CORE SUBUNIT NAF1"/>
    <property type="match status" value="1"/>
</dbReference>
<feature type="compositionally biased region" description="Low complexity" evidence="7">
    <location>
        <begin position="549"/>
        <end position="573"/>
    </location>
</feature>
<reference evidence="8" key="2">
    <citation type="journal article" date="2022" name="Microbiol. Resour. Announc.">
        <title>Whole-Genome Sequence of Entomortierella parvispora E1425, a Mucoromycotan Fungus Associated with Burkholderiaceae-Related Endosymbiotic Bacteria.</title>
        <authorList>
            <person name="Herlambang A."/>
            <person name="Guo Y."/>
            <person name="Takashima Y."/>
            <person name="Narisawa K."/>
            <person name="Ohta H."/>
            <person name="Nishizawa T."/>
        </authorList>
    </citation>
    <scope>NUCLEOTIDE SEQUENCE</scope>
    <source>
        <strain evidence="8">E1425</strain>
    </source>
</reference>
<accession>A0A9P3HBZ0</accession>
<feature type="compositionally biased region" description="Polar residues" evidence="7">
    <location>
        <begin position="574"/>
        <end position="583"/>
    </location>
</feature>
<comment type="subcellular location">
    <subcellularLocation>
        <location evidence="1">Nucleus</location>
    </subcellularLocation>
</comment>
<feature type="compositionally biased region" description="Low complexity" evidence="7">
    <location>
        <begin position="598"/>
        <end position="624"/>
    </location>
</feature>
<dbReference type="OrthoDB" id="21550at2759"/>
<keyword evidence="2" id="KW-0690">Ribosome biogenesis</keyword>
<dbReference type="GO" id="GO:0006364">
    <property type="term" value="P:rRNA processing"/>
    <property type="evidence" value="ECO:0007669"/>
    <property type="project" value="UniProtKB-KW"/>
</dbReference>
<gene>
    <name evidence="8" type="ORF">EMPS_06262</name>
</gene>
<name>A0A9P3HBZ0_9FUNG</name>
<evidence type="ECO:0000256" key="1">
    <source>
        <dbReference type="ARBA" id="ARBA00004123"/>
    </source>
</evidence>
<evidence type="ECO:0000313" key="9">
    <source>
        <dbReference type="Proteomes" id="UP000827284"/>
    </source>
</evidence>
<organism evidence="8 9">
    <name type="scientific">Entomortierella parvispora</name>
    <dbReference type="NCBI Taxonomy" id="205924"/>
    <lineage>
        <taxon>Eukaryota</taxon>
        <taxon>Fungi</taxon>
        <taxon>Fungi incertae sedis</taxon>
        <taxon>Mucoromycota</taxon>
        <taxon>Mortierellomycotina</taxon>
        <taxon>Mortierellomycetes</taxon>
        <taxon>Mortierellales</taxon>
        <taxon>Mortierellaceae</taxon>
        <taxon>Entomortierella</taxon>
    </lineage>
</organism>
<feature type="compositionally biased region" description="Low complexity" evidence="7">
    <location>
        <begin position="467"/>
        <end position="496"/>
    </location>
</feature>
<dbReference type="GO" id="GO:0005732">
    <property type="term" value="C:sno(s)RNA-containing ribonucleoprotein complex"/>
    <property type="evidence" value="ECO:0007669"/>
    <property type="project" value="InterPro"/>
</dbReference>
<dbReference type="InterPro" id="IPR038664">
    <property type="entry name" value="Gar1/Naf1_Cbf5-bd_sf"/>
</dbReference>
<feature type="region of interest" description="Disordered" evidence="7">
    <location>
        <begin position="460"/>
        <end position="496"/>
    </location>
</feature>
<keyword evidence="4" id="KW-0597">Phosphoprotein</keyword>
<feature type="region of interest" description="Disordered" evidence="7">
    <location>
        <begin position="78"/>
        <end position="103"/>
    </location>
</feature>
<dbReference type="GO" id="GO:0000493">
    <property type="term" value="P:box H/ACA snoRNP assembly"/>
    <property type="evidence" value="ECO:0007669"/>
    <property type="project" value="InterPro"/>
</dbReference>
<dbReference type="Pfam" id="PF04410">
    <property type="entry name" value="Gar1"/>
    <property type="match status" value="1"/>
</dbReference>
<evidence type="ECO:0000256" key="7">
    <source>
        <dbReference type="SAM" id="MobiDB-lite"/>
    </source>
</evidence>
<dbReference type="GO" id="GO:0003723">
    <property type="term" value="F:RNA binding"/>
    <property type="evidence" value="ECO:0007669"/>
    <property type="project" value="UniProtKB-KW"/>
</dbReference>
<evidence type="ECO:0000256" key="2">
    <source>
        <dbReference type="ARBA" id="ARBA00022517"/>
    </source>
</evidence>
<sequence length="644" mass="70430">MMDTGPYENQDAMVEDTVMDMGHAPVATNAPAAPEHPAHTPHAEQGANIPASTFSASGGMDVDSHMEAVPAVHTIGSEQAHAASSSAQQTLEHATADGDSPMDNSDIAMAAAAVVGPATTSKTEDILDAVIAGAATNVDGYESSDLESSDDDDDEPESSDSDSDSDSDMDAMPHKKLTREEREKALIAFDAMNEDEEPTPSTILHTANEILQLPEVKRPDIVLGPEAKLELMGTVMSIVDNVVVVQAAQSGEVRVLDSGTIAAIHGPQNEEGIQTSEVLGEIFETFGPVARPLYSIRFNTAAEIPESCRMGTAVYAVPEHSSVVMTGPLKALKGSDASNKFDEEVDDVELEFSDDEKEMMHKKMLKMAKNKNKGKKGRKVPGMAADTTAALQAMNGEAPTLAFTPRQPIALPARPKFDEPEDGYRILQRPGVAARGSNVPSSSAVTGTLPWYQQQQRELQTMMGGTQQQQQSQHQQHQHANQHQPPQHIQELQQQQQQHQQLLQQQRLQHQQIQAQQAQQQALYQQQIQKAQETIQRLQQQQQQLQQQQHQFHTSQQMTAAPAAATSTPPSQAFSFTSEQQMPTAPAMHPAYNPMQAQYQPQTGFHPQQQQQQQQQSPQANPQQIMNMLSPLFPQQQQQNQHPQ</sequence>
<keyword evidence="5" id="KW-0694">RNA-binding</keyword>
<dbReference type="GO" id="GO:0001522">
    <property type="term" value="P:pseudouridine synthesis"/>
    <property type="evidence" value="ECO:0007669"/>
    <property type="project" value="InterPro"/>
</dbReference>
<feature type="compositionally biased region" description="Low complexity" evidence="7">
    <location>
        <begin position="634"/>
        <end position="644"/>
    </location>
</feature>
<feature type="compositionally biased region" description="Low complexity" evidence="7">
    <location>
        <begin position="78"/>
        <end position="89"/>
    </location>
</feature>
<feature type="region of interest" description="Disordered" evidence="7">
    <location>
        <begin position="26"/>
        <end position="61"/>
    </location>
</feature>
<dbReference type="InterPro" id="IPR007504">
    <property type="entry name" value="H/ACA_rnp_Gar1/Naf1"/>
</dbReference>
<evidence type="ECO:0000256" key="3">
    <source>
        <dbReference type="ARBA" id="ARBA00022552"/>
    </source>
</evidence>
<dbReference type="AlphaFoldDB" id="A0A9P3HBZ0"/>
<evidence type="ECO:0000256" key="5">
    <source>
        <dbReference type="ARBA" id="ARBA00022884"/>
    </source>
</evidence>
<protein>
    <submittedName>
        <fullName evidence="8">H/ACA ribonucleoprotein complex non-core subunit NAF1</fullName>
    </submittedName>
</protein>
<evidence type="ECO:0000313" key="8">
    <source>
        <dbReference type="EMBL" id="GJJ73904.1"/>
    </source>
</evidence>
<keyword evidence="3" id="KW-0698">rRNA processing</keyword>
<feature type="compositionally biased region" description="Acidic residues" evidence="7">
    <location>
        <begin position="142"/>
        <end position="169"/>
    </location>
</feature>
<keyword evidence="6" id="KW-0539">Nucleus</keyword>
<proteinExistence type="predicted"/>
<reference evidence="8" key="1">
    <citation type="submission" date="2021-11" db="EMBL/GenBank/DDBJ databases">
        <authorList>
            <person name="Herlambang A."/>
            <person name="Guo Y."/>
            <person name="Takashima Y."/>
            <person name="Nishizawa T."/>
        </authorList>
    </citation>
    <scope>NUCLEOTIDE SEQUENCE</scope>
    <source>
        <strain evidence="8">E1425</strain>
    </source>
</reference>
<comment type="caution">
    <text evidence="8">The sequence shown here is derived from an EMBL/GenBank/DDBJ whole genome shotgun (WGS) entry which is preliminary data.</text>
</comment>
<dbReference type="PANTHER" id="PTHR31633:SF1">
    <property type="entry name" value="H_ACA RIBONUCLEOPROTEIN COMPLEX NON-CORE SUBUNIT NAF1"/>
    <property type="match status" value="1"/>
</dbReference>
<dbReference type="Gene3D" id="2.40.10.230">
    <property type="entry name" value="Probable tRNA pseudouridine synthase domain"/>
    <property type="match status" value="1"/>
</dbReference>
<feature type="region of interest" description="Disordered" evidence="7">
    <location>
        <begin position="138"/>
        <end position="179"/>
    </location>
</feature>